<protein>
    <submittedName>
        <fullName evidence="1">Uncharacterized protein</fullName>
    </submittedName>
</protein>
<gene>
    <name evidence="1" type="ORF">KIS1582_0668</name>
</gene>
<comment type="caution">
    <text evidence="1">The sequence shown here is derived from an EMBL/GenBank/DDBJ whole genome shotgun (WGS) entry which is preliminary data.</text>
</comment>
<sequence>MREEILSLFFANKIIFVEKGFFIEFIVIFF</sequence>
<dbReference type="Proteomes" id="UP000465778">
    <property type="component" value="Unassembled WGS sequence"/>
</dbReference>
<dbReference type="AlphaFoldDB" id="A0A380XZB9"/>
<organism evidence="1 2">
    <name type="scientific">Cytobacillus firmus</name>
    <name type="common">Bacillus firmus</name>
    <dbReference type="NCBI Taxonomy" id="1399"/>
    <lineage>
        <taxon>Bacteria</taxon>
        <taxon>Bacillati</taxon>
        <taxon>Bacillota</taxon>
        <taxon>Bacilli</taxon>
        <taxon>Bacillales</taxon>
        <taxon>Bacillaceae</taxon>
        <taxon>Cytobacillus</taxon>
    </lineage>
</organism>
<proteinExistence type="predicted"/>
<name>A0A380XZB9_CYTFI</name>
<reference evidence="1 2" key="1">
    <citation type="journal article" date="2020" name="G3 (Bethesda)">
        <title>Whole Genome Sequencing and Comparative Genomics of Two Nematicidal Bacillus Strains Reveals a Wide Range of Possible Virulence Factors.</title>
        <authorList>
            <person name="Susic N."/>
            <person name="Janezic S."/>
            <person name="Rupnik M."/>
            <person name="Geric Stare B."/>
        </authorList>
    </citation>
    <scope>NUCLEOTIDE SEQUENCE [LARGE SCALE GENOMIC DNA]</scope>
    <source>
        <strain evidence="1 2">I-1582</strain>
    </source>
</reference>
<evidence type="ECO:0000313" key="2">
    <source>
        <dbReference type="Proteomes" id="UP000465778"/>
    </source>
</evidence>
<evidence type="ECO:0000313" key="1">
    <source>
        <dbReference type="EMBL" id="KAF0825636.1"/>
    </source>
</evidence>
<dbReference type="EMBL" id="VDEM01000003">
    <property type="protein sequence ID" value="KAF0825636.1"/>
    <property type="molecule type" value="Genomic_DNA"/>
</dbReference>
<accession>A0A380XZB9</accession>